<name>R9PPM4_AGAAL</name>
<evidence type="ECO:0000313" key="2">
    <source>
        <dbReference type="Proteomes" id="UP000014461"/>
    </source>
</evidence>
<dbReference type="Proteomes" id="UP000014461">
    <property type="component" value="Unassembled WGS sequence"/>
</dbReference>
<comment type="caution">
    <text evidence="1">The sequence shown here is derived from an EMBL/GenBank/DDBJ whole genome shotgun (WGS) entry which is preliminary data.</text>
</comment>
<organism evidence="1 2">
    <name type="scientific">Agarivorans albus MKT 106</name>
    <dbReference type="NCBI Taxonomy" id="1331007"/>
    <lineage>
        <taxon>Bacteria</taxon>
        <taxon>Pseudomonadati</taxon>
        <taxon>Pseudomonadota</taxon>
        <taxon>Gammaproteobacteria</taxon>
        <taxon>Alteromonadales</taxon>
        <taxon>Alteromonadaceae</taxon>
        <taxon>Agarivorans</taxon>
    </lineage>
</organism>
<gene>
    <name evidence="1" type="ORF">AALB_3374</name>
</gene>
<reference evidence="1" key="1">
    <citation type="journal article" date="2013" name="Genome Announc.">
        <title>Draft Genome Sequence of Agarivorans albus Strain MKT 106T, an Agarolytic Marine Bacterium.</title>
        <authorList>
            <person name="Yasuike M."/>
            <person name="Nakamura Y."/>
            <person name="Kai W."/>
            <person name="Fujiwara A."/>
            <person name="Fukui Y."/>
            <person name="Satomi M."/>
            <person name="Sano M."/>
        </authorList>
    </citation>
    <scope>NUCLEOTIDE SEQUENCE [LARGE SCALE GENOMIC DNA]</scope>
</reference>
<keyword evidence="2" id="KW-1185">Reference proteome</keyword>
<evidence type="ECO:0000313" key="1">
    <source>
        <dbReference type="EMBL" id="GAD03294.1"/>
    </source>
</evidence>
<accession>R9PPM4</accession>
<sequence>MWSSADVQGQYQLEGYRNPVVVQGYVLPPSPEQNMQSYLPEIKVIKMQLLEQVCD</sequence>
<proteinExistence type="predicted"/>
<dbReference type="AlphaFoldDB" id="R9PPM4"/>
<protein>
    <submittedName>
        <fullName evidence="1">Uncharacterized protein</fullName>
    </submittedName>
</protein>
<dbReference type="EMBL" id="BARX01000025">
    <property type="protein sequence ID" value="GAD03294.1"/>
    <property type="molecule type" value="Genomic_DNA"/>
</dbReference>